<evidence type="ECO:0000259" key="9">
    <source>
        <dbReference type="SMART" id="SM00848"/>
    </source>
</evidence>
<dbReference type="FunFam" id="3.90.70.10:FF:000006">
    <property type="entry name" value="Cathepsin S"/>
    <property type="match status" value="1"/>
</dbReference>
<keyword evidence="7" id="KW-0732">Signal</keyword>
<dbReference type="AlphaFoldDB" id="R4WMN8"/>
<evidence type="ECO:0000256" key="7">
    <source>
        <dbReference type="SAM" id="SignalP"/>
    </source>
</evidence>
<evidence type="ECO:0000256" key="1">
    <source>
        <dbReference type="ARBA" id="ARBA00008455"/>
    </source>
</evidence>
<keyword evidence="4" id="KW-0788">Thiol protease</keyword>
<dbReference type="CDD" id="cd02248">
    <property type="entry name" value="Peptidase_C1A"/>
    <property type="match status" value="1"/>
</dbReference>
<feature type="domain" description="Peptidase C1A papain C-terminal" evidence="8">
    <location>
        <begin position="111"/>
        <end position="333"/>
    </location>
</feature>
<dbReference type="Gene3D" id="3.90.70.10">
    <property type="entry name" value="Cysteine proteinases"/>
    <property type="match status" value="1"/>
</dbReference>
<dbReference type="InterPro" id="IPR038765">
    <property type="entry name" value="Papain-like_cys_pep_sf"/>
</dbReference>
<proteinExistence type="evidence at transcript level"/>
<evidence type="ECO:0000259" key="8">
    <source>
        <dbReference type="SMART" id="SM00645"/>
    </source>
</evidence>
<dbReference type="InterPro" id="IPR039417">
    <property type="entry name" value="Peptidase_C1A_papain-like"/>
</dbReference>
<dbReference type="InterPro" id="IPR025661">
    <property type="entry name" value="Pept_asp_AS"/>
</dbReference>
<evidence type="ECO:0000256" key="2">
    <source>
        <dbReference type="ARBA" id="ARBA00022670"/>
    </source>
</evidence>
<sequence>MEIVYFLTLLGVALSTTLDEWTNFKLAHGKSYGDQSQEKRRMEIYQRNKQFIDEHNQRYALGLETYTLAMNKFGDLTEEEFAEQQLGAAVYLDRHHLNTSGSTHIAGGGNLPASMDWRSMGAVTAVRDQGDCGSCYAISTATTVETQVYLRTGELTPLSPQQIVECSNTYRYKNMACKGGWLDRTFSYIKDQGLATEADYPYTGRNTNWAIGCRYNRKLRIAARTKGFVNIKQQDEAALADAVATAGVVAVGVQSRKSNLQFYKSGVHYSSKCDHKFIDHAMVVVGYGTTPEGEDYWLVKNSWGTSWGEDGYVRMARNRGDNCGIASYAYYPTL</sequence>
<dbReference type="InterPro" id="IPR013201">
    <property type="entry name" value="Prot_inhib_I29"/>
</dbReference>
<dbReference type="InterPro" id="IPR013128">
    <property type="entry name" value="Peptidase_C1A"/>
</dbReference>
<dbReference type="SUPFAM" id="SSF54001">
    <property type="entry name" value="Cysteine proteinases"/>
    <property type="match status" value="1"/>
</dbReference>
<feature type="signal peptide" evidence="7">
    <location>
        <begin position="1"/>
        <end position="15"/>
    </location>
</feature>
<name>R4WMN8_RIPPE</name>
<dbReference type="PANTHER" id="PTHR12411">
    <property type="entry name" value="CYSTEINE PROTEASE FAMILY C1-RELATED"/>
    <property type="match status" value="1"/>
</dbReference>
<dbReference type="InterPro" id="IPR000169">
    <property type="entry name" value="Pept_cys_AS"/>
</dbReference>
<keyword evidence="6" id="KW-1015">Disulfide bond</keyword>
<evidence type="ECO:0000256" key="6">
    <source>
        <dbReference type="ARBA" id="ARBA00023157"/>
    </source>
</evidence>
<evidence type="ECO:0000256" key="5">
    <source>
        <dbReference type="ARBA" id="ARBA00023145"/>
    </source>
</evidence>
<comment type="similarity">
    <text evidence="1">Belongs to the peptidase C1 family.</text>
</comment>
<feature type="chain" id="PRO_5012813627" evidence="7">
    <location>
        <begin position="16"/>
        <end position="334"/>
    </location>
</feature>
<organism evidence="10">
    <name type="scientific">Riptortus pedestris</name>
    <name type="common">Bean bug</name>
    <dbReference type="NCBI Taxonomy" id="329032"/>
    <lineage>
        <taxon>Eukaryota</taxon>
        <taxon>Metazoa</taxon>
        <taxon>Ecdysozoa</taxon>
        <taxon>Arthropoda</taxon>
        <taxon>Hexapoda</taxon>
        <taxon>Insecta</taxon>
        <taxon>Pterygota</taxon>
        <taxon>Neoptera</taxon>
        <taxon>Paraneoptera</taxon>
        <taxon>Hemiptera</taxon>
        <taxon>Heteroptera</taxon>
        <taxon>Panheteroptera</taxon>
        <taxon>Pentatomomorpha</taxon>
        <taxon>Coreoidea</taxon>
        <taxon>Alydidae</taxon>
        <taxon>Riptortus</taxon>
    </lineage>
</organism>
<evidence type="ECO:0000256" key="3">
    <source>
        <dbReference type="ARBA" id="ARBA00022801"/>
    </source>
</evidence>
<dbReference type="SMART" id="SM00848">
    <property type="entry name" value="Inhibitor_I29"/>
    <property type="match status" value="1"/>
</dbReference>
<dbReference type="PROSITE" id="PS00139">
    <property type="entry name" value="THIOL_PROTEASE_CYS"/>
    <property type="match status" value="1"/>
</dbReference>
<reference evidence="10" key="1">
    <citation type="journal article" date="2013" name="PLoS ONE">
        <title>Gene expression in gut symbiotic organ of stinkbug affected by extracellular bacterial symbiont.</title>
        <authorList>
            <person name="Futahashi R."/>
            <person name="Tanaka K."/>
            <person name="Tanahashi M."/>
            <person name="Nikoh N."/>
            <person name="Kikuchi Y."/>
            <person name="Lee B.L."/>
            <person name="Fukatsu T."/>
        </authorList>
    </citation>
    <scope>NUCLEOTIDE SEQUENCE</scope>
    <source>
        <tissue evidence="10">Midgut</tissue>
    </source>
</reference>
<dbReference type="Pfam" id="PF00112">
    <property type="entry name" value="Peptidase_C1"/>
    <property type="match status" value="1"/>
</dbReference>
<accession>R4WMN8</accession>
<dbReference type="InterPro" id="IPR000668">
    <property type="entry name" value="Peptidase_C1A_C"/>
</dbReference>
<keyword evidence="2" id="KW-0645">Protease</keyword>
<dbReference type="EMBL" id="AK416906">
    <property type="protein sequence ID" value="BAN20121.1"/>
    <property type="molecule type" value="mRNA"/>
</dbReference>
<evidence type="ECO:0000313" key="10">
    <source>
        <dbReference type="EMBL" id="BAN20121.1"/>
    </source>
</evidence>
<dbReference type="GO" id="GO:0006508">
    <property type="term" value="P:proteolysis"/>
    <property type="evidence" value="ECO:0007669"/>
    <property type="project" value="UniProtKB-KW"/>
</dbReference>
<keyword evidence="5" id="KW-0865">Zymogen</keyword>
<dbReference type="PROSITE" id="PS00640">
    <property type="entry name" value="THIOL_PROTEASE_ASN"/>
    <property type="match status" value="1"/>
</dbReference>
<dbReference type="InterPro" id="IPR025660">
    <property type="entry name" value="Pept_his_AS"/>
</dbReference>
<dbReference type="GO" id="GO:0008234">
    <property type="term" value="F:cysteine-type peptidase activity"/>
    <property type="evidence" value="ECO:0007669"/>
    <property type="project" value="UniProtKB-KW"/>
</dbReference>
<dbReference type="SMART" id="SM00645">
    <property type="entry name" value="Pept_C1"/>
    <property type="match status" value="1"/>
</dbReference>
<protein>
    <submittedName>
        <fullName evidence="10">Cathepsin L</fullName>
    </submittedName>
</protein>
<feature type="domain" description="Cathepsin propeptide inhibitor" evidence="9">
    <location>
        <begin position="21"/>
        <end position="81"/>
    </location>
</feature>
<dbReference type="PRINTS" id="PR00705">
    <property type="entry name" value="PAPAIN"/>
</dbReference>
<dbReference type="Pfam" id="PF08246">
    <property type="entry name" value="Inhibitor_I29"/>
    <property type="match status" value="1"/>
</dbReference>
<keyword evidence="3" id="KW-0378">Hydrolase</keyword>
<evidence type="ECO:0000256" key="4">
    <source>
        <dbReference type="ARBA" id="ARBA00022807"/>
    </source>
</evidence>
<dbReference type="PROSITE" id="PS00639">
    <property type="entry name" value="THIOL_PROTEASE_HIS"/>
    <property type="match status" value="1"/>
</dbReference>